<evidence type="ECO:0000313" key="8">
    <source>
        <dbReference type="Proteomes" id="UP000181980"/>
    </source>
</evidence>
<dbReference type="PROSITE" id="PS51318">
    <property type="entry name" value="TAT"/>
    <property type="match status" value="1"/>
</dbReference>
<dbReference type="InterPro" id="IPR006059">
    <property type="entry name" value="SBP"/>
</dbReference>
<dbReference type="Proteomes" id="UP000181980">
    <property type="component" value="Unassembled WGS sequence"/>
</dbReference>
<keyword evidence="8" id="KW-1185">Reference proteome</keyword>
<keyword evidence="4 6" id="KW-0732">Signal</keyword>
<sequence length="475" mass="50786">MTHPTRALSRRTLLGMGAGLGALAGTGLLSACATSSSTRDGGESASPRATGDPDNPLGVPADLPLEAVIFKGGYGDQYAIDAEAVYQQRFPQAKIQHTGGQELAKLLQPRFVSGDVPDVICNAGAGALMLAPLVENGQLADLTPLLDAPADGGDGKTVRDTLLPGIVEQGTFGGVPYALNYTFTVHGLYYSSSLFEQNGWSYPSTWAEMLDLCQEIKDSTGMAPWTYQGKNPGYILTPLVMMAIKAGGRDVIEALDNLDPDGWTSEPMMESARAMYQLVERDFIMQGTSGLTHIQAQTYWANGEAAFIPCGSWLESELGDVTPEGFDMVIASPPALTDDDALPQAAIRGMGNEPFIVPAQAENPYGGMEFLRIMLSPTSSQNFTKQTQTLTSLAEYDPTSAGTGLTSVRDALTESGDDTFYWRYGTWYSALQTEAANATSALMTGEIDPDEWGRRCQAAADAVREDDSIEKYGDQ</sequence>
<feature type="chain" id="PRO_5039187932" evidence="6">
    <location>
        <begin position="25"/>
        <end position="475"/>
    </location>
</feature>
<evidence type="ECO:0000256" key="1">
    <source>
        <dbReference type="ARBA" id="ARBA00004196"/>
    </source>
</evidence>
<accession>A0A1H5L1R0</accession>
<dbReference type="InterPro" id="IPR050490">
    <property type="entry name" value="Bact_solute-bd_prot1"/>
</dbReference>
<evidence type="ECO:0000256" key="4">
    <source>
        <dbReference type="ARBA" id="ARBA00022729"/>
    </source>
</evidence>
<organism evidence="7 8">
    <name type="scientific">Jiangella alba</name>
    <dbReference type="NCBI Taxonomy" id="561176"/>
    <lineage>
        <taxon>Bacteria</taxon>
        <taxon>Bacillati</taxon>
        <taxon>Actinomycetota</taxon>
        <taxon>Actinomycetes</taxon>
        <taxon>Jiangellales</taxon>
        <taxon>Jiangellaceae</taxon>
        <taxon>Jiangella</taxon>
    </lineage>
</organism>
<evidence type="ECO:0000256" key="6">
    <source>
        <dbReference type="SAM" id="SignalP"/>
    </source>
</evidence>
<dbReference type="NCBIfam" id="TIGR03851">
    <property type="entry name" value="chitin_NgcE"/>
    <property type="match status" value="1"/>
</dbReference>
<protein>
    <submittedName>
        <fullName evidence="7">N-acetylglucosamine transport system substrate-binding protein</fullName>
    </submittedName>
</protein>
<dbReference type="EMBL" id="FNUC01000003">
    <property type="protein sequence ID" value="SEE70913.1"/>
    <property type="molecule type" value="Genomic_DNA"/>
</dbReference>
<dbReference type="AlphaFoldDB" id="A0A1H5L1R0"/>
<evidence type="ECO:0000256" key="3">
    <source>
        <dbReference type="ARBA" id="ARBA00022448"/>
    </source>
</evidence>
<comment type="subcellular location">
    <subcellularLocation>
        <location evidence="1">Cell envelope</location>
    </subcellularLocation>
</comment>
<proteinExistence type="inferred from homology"/>
<gene>
    <name evidence="7" type="ORF">SAMN04488561_2362</name>
</gene>
<feature type="region of interest" description="Disordered" evidence="5">
    <location>
        <begin position="34"/>
        <end position="58"/>
    </location>
</feature>
<dbReference type="Pfam" id="PF01547">
    <property type="entry name" value="SBP_bac_1"/>
    <property type="match status" value="1"/>
</dbReference>
<keyword evidence="3" id="KW-0813">Transport</keyword>
<feature type="signal peptide" evidence="6">
    <location>
        <begin position="1"/>
        <end position="24"/>
    </location>
</feature>
<evidence type="ECO:0000313" key="7">
    <source>
        <dbReference type="EMBL" id="SEE70913.1"/>
    </source>
</evidence>
<dbReference type="Gene3D" id="3.40.190.10">
    <property type="entry name" value="Periplasmic binding protein-like II"/>
    <property type="match status" value="2"/>
</dbReference>
<dbReference type="InterPro" id="IPR022386">
    <property type="entry name" value="Chitin_NgcE"/>
</dbReference>
<dbReference type="SUPFAM" id="SSF53850">
    <property type="entry name" value="Periplasmic binding protein-like II"/>
    <property type="match status" value="1"/>
</dbReference>
<comment type="similarity">
    <text evidence="2">Belongs to the bacterial solute-binding protein 1 family.</text>
</comment>
<dbReference type="PANTHER" id="PTHR43649">
    <property type="entry name" value="ARABINOSE-BINDING PROTEIN-RELATED"/>
    <property type="match status" value="1"/>
</dbReference>
<reference evidence="8" key="1">
    <citation type="submission" date="2016-10" db="EMBL/GenBank/DDBJ databases">
        <authorList>
            <person name="Varghese N."/>
            <person name="Submissions S."/>
        </authorList>
    </citation>
    <scope>NUCLEOTIDE SEQUENCE [LARGE SCALE GENOMIC DNA]</scope>
    <source>
        <strain evidence="8">DSM 45237</strain>
    </source>
</reference>
<dbReference type="RefSeq" id="WP_074946293.1">
    <property type="nucleotide sequence ID" value="NZ_FNUC01000003.1"/>
</dbReference>
<name>A0A1H5L1R0_9ACTN</name>
<dbReference type="OrthoDB" id="8663148at2"/>
<dbReference type="InterPro" id="IPR006311">
    <property type="entry name" value="TAT_signal"/>
</dbReference>
<dbReference type="PROSITE" id="PS51257">
    <property type="entry name" value="PROKAR_LIPOPROTEIN"/>
    <property type="match status" value="1"/>
</dbReference>
<dbReference type="PANTHER" id="PTHR43649:SF31">
    <property type="entry name" value="SN-GLYCEROL-3-PHOSPHATE-BINDING PERIPLASMIC PROTEIN UGPB"/>
    <property type="match status" value="1"/>
</dbReference>
<evidence type="ECO:0000256" key="5">
    <source>
        <dbReference type="SAM" id="MobiDB-lite"/>
    </source>
</evidence>
<evidence type="ECO:0000256" key="2">
    <source>
        <dbReference type="ARBA" id="ARBA00008520"/>
    </source>
</evidence>
<dbReference type="STRING" id="561176.SAMN04488561_2362"/>
<dbReference type="GO" id="GO:0030313">
    <property type="term" value="C:cell envelope"/>
    <property type="evidence" value="ECO:0007669"/>
    <property type="project" value="UniProtKB-SubCell"/>
</dbReference>